<sequence>MFLGFACSSNKTTVSSTQVPDEVVASFNRRYPDAKDATWKINNEGLYEVKFEDGAGKNRDVFYRGDGDLVRVDK</sequence>
<name>A0A098LD92_9BACT</name>
<organism evidence="1 2">
    <name type="scientific">Sporocytophaga myxococcoides</name>
    <dbReference type="NCBI Taxonomy" id="153721"/>
    <lineage>
        <taxon>Bacteria</taxon>
        <taxon>Pseudomonadati</taxon>
        <taxon>Bacteroidota</taxon>
        <taxon>Cytophagia</taxon>
        <taxon>Cytophagales</taxon>
        <taxon>Cytophagaceae</taxon>
        <taxon>Sporocytophaga</taxon>
    </lineage>
</organism>
<keyword evidence="2" id="KW-1185">Reference proteome</keyword>
<dbReference type="Gene3D" id="3.10.450.360">
    <property type="match status" value="1"/>
</dbReference>
<proteinExistence type="predicted"/>
<dbReference type="AlphaFoldDB" id="A0A098LD92"/>
<reference evidence="1 2" key="1">
    <citation type="submission" date="2014-09" db="EMBL/GenBank/DDBJ databases">
        <title>Sporocytophaga myxococcoides PG-01 genome sequencing.</title>
        <authorList>
            <person name="Liu L."/>
            <person name="Gao P.J."/>
            <person name="Chen G.J."/>
            <person name="Wang L.S."/>
        </authorList>
    </citation>
    <scope>NUCLEOTIDE SEQUENCE [LARGE SCALE GENOMIC DNA]</scope>
    <source>
        <strain evidence="1 2">PG-01</strain>
    </source>
</reference>
<evidence type="ECO:0000313" key="2">
    <source>
        <dbReference type="Proteomes" id="UP000030185"/>
    </source>
</evidence>
<accession>A0A098LD92</accession>
<protein>
    <submittedName>
        <fullName evidence="1">Uncharacterized protein</fullName>
    </submittedName>
</protein>
<dbReference type="Proteomes" id="UP000030185">
    <property type="component" value="Unassembled WGS sequence"/>
</dbReference>
<dbReference type="SUPFAM" id="SSF160574">
    <property type="entry name" value="BT0923-like"/>
    <property type="match status" value="1"/>
</dbReference>
<comment type="caution">
    <text evidence="1">The sequence shown here is derived from an EMBL/GenBank/DDBJ whole genome shotgun (WGS) entry which is preliminary data.</text>
</comment>
<evidence type="ECO:0000313" key="1">
    <source>
        <dbReference type="EMBL" id="GAL84885.1"/>
    </source>
</evidence>
<gene>
    <name evidence="1" type="ORF">MYP_2113</name>
</gene>
<dbReference type="EMBL" id="BBLT01000003">
    <property type="protein sequence ID" value="GAL84885.1"/>
    <property type="molecule type" value="Genomic_DNA"/>
</dbReference>